<dbReference type="CDD" id="cd00118">
    <property type="entry name" value="LysM"/>
    <property type="match status" value="1"/>
</dbReference>
<dbReference type="EMBL" id="BK032541">
    <property type="protein sequence ID" value="DAF46593.1"/>
    <property type="molecule type" value="Genomic_DNA"/>
</dbReference>
<sequence>MIKGLDISTYQAGINLDAVVNAGYKFLILRAGFTGWGTGVSYNKDNQFETFYNQAKARGLGVGTYWYSCADNYQKGVNEANWMYENCLKGKQFDYPIYIDVEEPRWQTGKKDGVTQAIKGFCETLESKGYYAGIYASDISGFKDKMNVNQLGDYDKWVARYGSKPTYVTSYGMWQSSSTGRINGYNGNLDTNEAYKDYPNIIKNAGLNGYTKGSGETPTTPTNPVTPGKTAQEVAQEIVNGVGGWGNYPERKQRLEAQGFSYEAVQGLVNQLMGVNTSNTVTYTVKSGDTLSGIASKYGTTYQKIAKDNGIANPNLIHPGQVLKIIK</sequence>
<dbReference type="PANTHER" id="PTHR34135:SF2">
    <property type="entry name" value="LYSOZYME"/>
    <property type="match status" value="1"/>
</dbReference>
<evidence type="ECO:0000256" key="2">
    <source>
        <dbReference type="ARBA" id="ARBA00010646"/>
    </source>
</evidence>
<dbReference type="Pfam" id="PF01183">
    <property type="entry name" value="Glyco_hydro_25"/>
    <property type="match status" value="1"/>
</dbReference>
<comment type="similarity">
    <text evidence="2">Belongs to the glycosyl hydrolase 25 family.</text>
</comment>
<dbReference type="GO" id="GO:0016052">
    <property type="term" value="P:carbohydrate catabolic process"/>
    <property type="evidence" value="ECO:0007669"/>
    <property type="project" value="TreeGrafter"/>
</dbReference>
<name>A0A8S5S6L8_9CAUD</name>
<dbReference type="InterPro" id="IPR036779">
    <property type="entry name" value="LysM_dom_sf"/>
</dbReference>
<evidence type="ECO:0000256" key="1">
    <source>
        <dbReference type="ARBA" id="ARBA00000632"/>
    </source>
</evidence>
<dbReference type="PANTHER" id="PTHR34135">
    <property type="entry name" value="LYSOZYME"/>
    <property type="match status" value="1"/>
</dbReference>
<dbReference type="InterPro" id="IPR017853">
    <property type="entry name" value="GH"/>
</dbReference>
<dbReference type="PROSITE" id="PS51782">
    <property type="entry name" value="LYSM"/>
    <property type="match status" value="1"/>
</dbReference>
<protein>
    <recommendedName>
        <fullName evidence="3">lysozyme</fullName>
        <ecNumber evidence="3">3.2.1.17</ecNumber>
    </recommendedName>
</protein>
<dbReference type="InterPro" id="IPR018392">
    <property type="entry name" value="LysM"/>
</dbReference>
<dbReference type="EC" id="3.2.1.17" evidence="3"/>
<reference evidence="5" key="1">
    <citation type="journal article" date="2021" name="Proc. Natl. Acad. Sci. U.S.A.">
        <title>A Catalog of Tens of Thousands of Viruses from Human Metagenomes Reveals Hidden Associations with Chronic Diseases.</title>
        <authorList>
            <person name="Tisza M.J."/>
            <person name="Buck C.B."/>
        </authorList>
    </citation>
    <scope>NUCLEOTIDE SEQUENCE</scope>
    <source>
        <strain evidence="5">CtqwY3</strain>
    </source>
</reference>
<proteinExistence type="inferred from homology"/>
<comment type="catalytic activity">
    <reaction evidence="1">
        <text>Hydrolysis of (1-&gt;4)-beta-linkages between N-acetylmuramic acid and N-acetyl-D-glucosamine residues in a peptidoglycan and between N-acetyl-D-glucosamine residues in chitodextrins.</text>
        <dbReference type="EC" id="3.2.1.17"/>
    </reaction>
</comment>
<dbReference type="Gene3D" id="3.10.350.10">
    <property type="entry name" value="LysM domain"/>
    <property type="match status" value="1"/>
</dbReference>
<dbReference type="GO" id="GO:0009253">
    <property type="term" value="P:peptidoglycan catabolic process"/>
    <property type="evidence" value="ECO:0007669"/>
    <property type="project" value="InterPro"/>
</dbReference>
<dbReference type="PROSITE" id="PS51904">
    <property type="entry name" value="GLYCOSYL_HYDROL_F25_2"/>
    <property type="match status" value="1"/>
</dbReference>
<accession>A0A8S5S6L8</accession>
<dbReference type="SMART" id="SM00257">
    <property type="entry name" value="LysM"/>
    <property type="match status" value="1"/>
</dbReference>
<dbReference type="Pfam" id="PF08230">
    <property type="entry name" value="CW_7"/>
    <property type="match status" value="1"/>
</dbReference>
<organism evidence="5">
    <name type="scientific">Siphoviridae sp. ctqwY3</name>
    <dbReference type="NCBI Taxonomy" id="2827951"/>
    <lineage>
        <taxon>Viruses</taxon>
        <taxon>Duplodnaviria</taxon>
        <taxon>Heunggongvirae</taxon>
        <taxon>Uroviricota</taxon>
        <taxon>Caudoviricetes</taxon>
    </lineage>
</organism>
<feature type="domain" description="LysM" evidence="4">
    <location>
        <begin position="281"/>
        <end position="325"/>
    </location>
</feature>
<dbReference type="GO" id="GO:0016998">
    <property type="term" value="P:cell wall macromolecule catabolic process"/>
    <property type="evidence" value="ECO:0007669"/>
    <property type="project" value="InterPro"/>
</dbReference>
<evidence type="ECO:0000259" key="4">
    <source>
        <dbReference type="PROSITE" id="PS51782"/>
    </source>
</evidence>
<dbReference type="Pfam" id="PF01476">
    <property type="entry name" value="LysM"/>
    <property type="match status" value="1"/>
</dbReference>
<dbReference type="InterPro" id="IPR013168">
    <property type="entry name" value="Cpl_7_lyso_C"/>
</dbReference>
<dbReference type="Gene3D" id="3.20.20.80">
    <property type="entry name" value="Glycosidases"/>
    <property type="match status" value="1"/>
</dbReference>
<dbReference type="InterPro" id="IPR002053">
    <property type="entry name" value="Glyco_hydro_25"/>
</dbReference>
<dbReference type="GO" id="GO:0003796">
    <property type="term" value="F:lysozyme activity"/>
    <property type="evidence" value="ECO:0007669"/>
    <property type="project" value="UniProtKB-EC"/>
</dbReference>
<dbReference type="SUPFAM" id="SSF51445">
    <property type="entry name" value="(Trans)glycosidases"/>
    <property type="match status" value="1"/>
</dbReference>
<dbReference type="SUPFAM" id="SSF54106">
    <property type="entry name" value="LysM domain"/>
    <property type="match status" value="1"/>
</dbReference>
<evidence type="ECO:0000313" key="5">
    <source>
        <dbReference type="EMBL" id="DAF46593.1"/>
    </source>
</evidence>
<evidence type="ECO:0000256" key="3">
    <source>
        <dbReference type="ARBA" id="ARBA00012732"/>
    </source>
</evidence>
<dbReference type="SMART" id="SM01095">
    <property type="entry name" value="Cpl-7"/>
    <property type="match status" value="1"/>
</dbReference>